<organism evidence="4 5">
    <name type="scientific">Pleurostoma richardsiae</name>
    <dbReference type="NCBI Taxonomy" id="41990"/>
    <lineage>
        <taxon>Eukaryota</taxon>
        <taxon>Fungi</taxon>
        <taxon>Dikarya</taxon>
        <taxon>Ascomycota</taxon>
        <taxon>Pezizomycotina</taxon>
        <taxon>Sordariomycetes</taxon>
        <taxon>Sordariomycetidae</taxon>
        <taxon>Calosphaeriales</taxon>
        <taxon>Pleurostomataceae</taxon>
        <taxon>Pleurostoma</taxon>
    </lineage>
</organism>
<feature type="region of interest" description="Disordered" evidence="2">
    <location>
        <begin position="284"/>
        <end position="358"/>
    </location>
</feature>
<feature type="compositionally biased region" description="Basic residues" evidence="2">
    <location>
        <begin position="169"/>
        <end position="189"/>
    </location>
</feature>
<evidence type="ECO:0000259" key="3">
    <source>
        <dbReference type="PROSITE" id="PS50102"/>
    </source>
</evidence>
<dbReference type="Proteomes" id="UP001174694">
    <property type="component" value="Unassembled WGS sequence"/>
</dbReference>
<comment type="caution">
    <text evidence="4">The sequence shown here is derived from an EMBL/GenBank/DDBJ whole genome shotgun (WGS) entry which is preliminary data.</text>
</comment>
<gene>
    <name evidence="4" type="ORF">NKR23_g1844</name>
</gene>
<feature type="compositionally biased region" description="Basic and acidic residues" evidence="2">
    <location>
        <begin position="305"/>
        <end position="340"/>
    </location>
</feature>
<evidence type="ECO:0000313" key="5">
    <source>
        <dbReference type="Proteomes" id="UP001174694"/>
    </source>
</evidence>
<dbReference type="InterPro" id="IPR034228">
    <property type="entry name" value="Nop6_RRM"/>
</dbReference>
<feature type="compositionally biased region" description="Acidic residues" evidence="2">
    <location>
        <begin position="194"/>
        <end position="207"/>
    </location>
</feature>
<dbReference type="SMART" id="SM00360">
    <property type="entry name" value="RRM"/>
    <property type="match status" value="1"/>
</dbReference>
<evidence type="ECO:0000256" key="1">
    <source>
        <dbReference type="PROSITE-ProRule" id="PRU00176"/>
    </source>
</evidence>
<dbReference type="GO" id="GO:0003723">
    <property type="term" value="F:RNA binding"/>
    <property type="evidence" value="ECO:0007669"/>
    <property type="project" value="UniProtKB-UniRule"/>
</dbReference>
<feature type="compositionally biased region" description="Basic and acidic residues" evidence="2">
    <location>
        <begin position="54"/>
        <end position="90"/>
    </location>
</feature>
<feature type="region of interest" description="Disordered" evidence="2">
    <location>
        <begin position="1"/>
        <end position="213"/>
    </location>
</feature>
<keyword evidence="1" id="KW-0694">RNA-binding</keyword>
<keyword evidence="5" id="KW-1185">Reference proteome</keyword>
<dbReference type="Pfam" id="PF00076">
    <property type="entry name" value="RRM_1"/>
    <property type="match status" value="1"/>
</dbReference>
<reference evidence="4" key="1">
    <citation type="submission" date="2022-07" db="EMBL/GenBank/DDBJ databases">
        <title>Fungi with potential for degradation of polypropylene.</title>
        <authorList>
            <person name="Gostincar C."/>
        </authorList>
    </citation>
    <scope>NUCLEOTIDE SEQUENCE</scope>
    <source>
        <strain evidence="4">EXF-13308</strain>
    </source>
</reference>
<dbReference type="EMBL" id="JANBVO010000003">
    <property type="protein sequence ID" value="KAJ9155337.1"/>
    <property type="molecule type" value="Genomic_DNA"/>
</dbReference>
<accession>A0AA38SBG8</accession>
<dbReference type="SUPFAM" id="SSF54928">
    <property type="entry name" value="RNA-binding domain, RBD"/>
    <property type="match status" value="1"/>
</dbReference>
<evidence type="ECO:0000256" key="2">
    <source>
        <dbReference type="SAM" id="MobiDB-lite"/>
    </source>
</evidence>
<protein>
    <recommendedName>
        <fullName evidence="3">RRM domain-containing protein</fullName>
    </recommendedName>
</protein>
<dbReference type="CDD" id="cd12400">
    <property type="entry name" value="RRM_Nop6"/>
    <property type="match status" value="1"/>
</dbReference>
<feature type="compositionally biased region" description="Basic residues" evidence="2">
    <location>
        <begin position="22"/>
        <end position="32"/>
    </location>
</feature>
<dbReference type="Gene3D" id="3.30.70.330">
    <property type="match status" value="1"/>
</dbReference>
<dbReference type="AlphaFoldDB" id="A0AA38SBG8"/>
<feature type="domain" description="RRM" evidence="3">
    <location>
        <begin position="217"/>
        <end position="301"/>
    </location>
</feature>
<name>A0AA38SBG8_9PEZI</name>
<proteinExistence type="predicted"/>
<sequence length="358" mass="39718">MKRKADDSELAAPAGDAAALKDRKKAGSKKRRLSEPEDAVSVGAEKAAKKAKKEKKDKDKEGKKEKKDRKDKEAKKEKKAEKSAEDELEKKVKKVKKDKSTDEAEDKKEKKAEKAERKAKKDKKSKAGKDADPEVLEDAAAPPPAASIDGDDKKAAKTTNGAVDDAAKTKKSKKEKKDKKDKKEKKDKKKKETEEAEPAADQNDEGEAAQSGKREKYILFIGNLPYSATADALRNHLASVKPTSVRLLTQRDDPSKSRGIAFVEFGTYGHMRTCLDKFHHTEFKDPASGQSRKINVELTAGGGGKKSEARKEKIKAKNEDLNEERAKRKEAEDKQSKEKAAEEEDMVHPSRRGIVPSW</sequence>
<dbReference type="InterPro" id="IPR035979">
    <property type="entry name" value="RBD_domain_sf"/>
</dbReference>
<feature type="compositionally biased region" description="Basic and acidic residues" evidence="2">
    <location>
        <begin position="98"/>
        <end position="116"/>
    </location>
</feature>
<dbReference type="FunFam" id="3.30.70.330:FF:000376">
    <property type="entry name" value="Putative RNA binding protein"/>
    <property type="match status" value="1"/>
</dbReference>
<evidence type="ECO:0000313" key="4">
    <source>
        <dbReference type="EMBL" id="KAJ9155337.1"/>
    </source>
</evidence>
<dbReference type="InterPro" id="IPR000504">
    <property type="entry name" value="RRM_dom"/>
</dbReference>
<dbReference type="PROSITE" id="PS50102">
    <property type="entry name" value="RRM"/>
    <property type="match status" value="1"/>
</dbReference>
<dbReference type="InterPro" id="IPR012677">
    <property type="entry name" value="Nucleotide-bd_a/b_plait_sf"/>
</dbReference>